<gene>
    <name evidence="3" type="ORF">GCM10023116_44620</name>
</gene>
<protein>
    <recommendedName>
        <fullName evidence="5">MATE family efflux transporter</fullName>
    </recommendedName>
</protein>
<dbReference type="InterPro" id="IPR050222">
    <property type="entry name" value="MATE_MdtK"/>
</dbReference>
<dbReference type="PANTHER" id="PTHR43298:SF2">
    <property type="entry name" value="FMN_FAD EXPORTER YEEO-RELATED"/>
    <property type="match status" value="1"/>
</dbReference>
<proteinExistence type="predicted"/>
<dbReference type="InterPro" id="IPR002528">
    <property type="entry name" value="MATE_fam"/>
</dbReference>
<feature type="transmembrane region" description="Helical" evidence="2">
    <location>
        <begin position="132"/>
        <end position="150"/>
    </location>
</feature>
<accession>A0ABP8V9G0</accession>
<dbReference type="PANTHER" id="PTHR43298">
    <property type="entry name" value="MULTIDRUG RESISTANCE PROTEIN NORM-RELATED"/>
    <property type="match status" value="1"/>
</dbReference>
<dbReference type="RefSeq" id="WP_345198694.1">
    <property type="nucleotide sequence ID" value="NZ_BAABFL010000471.1"/>
</dbReference>
<keyword evidence="1" id="KW-0813">Transport</keyword>
<dbReference type="EMBL" id="BAABFL010000471">
    <property type="protein sequence ID" value="GAA4652178.1"/>
    <property type="molecule type" value="Genomic_DNA"/>
</dbReference>
<evidence type="ECO:0000313" key="3">
    <source>
        <dbReference type="EMBL" id="GAA4652178.1"/>
    </source>
</evidence>
<dbReference type="Pfam" id="PF01554">
    <property type="entry name" value="MatE"/>
    <property type="match status" value="1"/>
</dbReference>
<feature type="transmembrane region" description="Helical" evidence="2">
    <location>
        <begin position="98"/>
        <end position="120"/>
    </location>
</feature>
<dbReference type="Proteomes" id="UP001500604">
    <property type="component" value="Unassembled WGS sequence"/>
</dbReference>
<dbReference type="NCBIfam" id="TIGR00797">
    <property type="entry name" value="matE"/>
    <property type="match status" value="1"/>
</dbReference>
<feature type="transmembrane region" description="Helical" evidence="2">
    <location>
        <begin position="190"/>
        <end position="217"/>
    </location>
</feature>
<keyword evidence="2" id="KW-0812">Transmembrane</keyword>
<feature type="transmembrane region" description="Helical" evidence="2">
    <location>
        <begin position="162"/>
        <end position="184"/>
    </location>
</feature>
<keyword evidence="2" id="KW-0472">Membrane</keyword>
<comment type="caution">
    <text evidence="3">The sequence shown here is derived from an EMBL/GenBank/DDBJ whole genome shotgun (WGS) entry which is preliminary data.</text>
</comment>
<sequence length="256" mass="27950">MQKTFSMVWLEARALLRLALPLAAAQLVMCLAGLVDTLMAGHYSAADLAAVAVGFTVWIPINVFLVGLLMCMTAFVAHLVGAGQFSKIPDLIHQGFRLSLLFGVPGLVLVYLSPLLLTYTGLNPETREIATAYLYAVAWGMPGVALNQLLRGYLEGQAYSRPVMVIQLLSLVLNIPFNYVMIYGKLGLPALGGIGCGYATALIMWLAPLFMLIYIMLNPQLQQTSPLRRLAPLHRDTLYSLFKVGTPVGCMLLFRS</sequence>
<evidence type="ECO:0000256" key="1">
    <source>
        <dbReference type="ARBA" id="ARBA00022448"/>
    </source>
</evidence>
<evidence type="ECO:0000256" key="2">
    <source>
        <dbReference type="SAM" id="Phobius"/>
    </source>
</evidence>
<keyword evidence="4" id="KW-1185">Reference proteome</keyword>
<keyword evidence="2" id="KW-1133">Transmembrane helix</keyword>
<evidence type="ECO:0000313" key="4">
    <source>
        <dbReference type="Proteomes" id="UP001500604"/>
    </source>
</evidence>
<organism evidence="3 4">
    <name type="scientific">Kistimonas scapharcae</name>
    <dbReference type="NCBI Taxonomy" id="1036133"/>
    <lineage>
        <taxon>Bacteria</taxon>
        <taxon>Pseudomonadati</taxon>
        <taxon>Pseudomonadota</taxon>
        <taxon>Gammaproteobacteria</taxon>
        <taxon>Oceanospirillales</taxon>
        <taxon>Endozoicomonadaceae</taxon>
        <taxon>Kistimonas</taxon>
    </lineage>
</organism>
<feature type="transmembrane region" description="Helical" evidence="2">
    <location>
        <begin position="48"/>
        <end position="77"/>
    </location>
</feature>
<name>A0ABP8V9G0_9GAMM</name>
<reference evidence="4" key="1">
    <citation type="journal article" date="2019" name="Int. J. Syst. Evol. Microbiol.">
        <title>The Global Catalogue of Microorganisms (GCM) 10K type strain sequencing project: providing services to taxonomists for standard genome sequencing and annotation.</title>
        <authorList>
            <consortium name="The Broad Institute Genomics Platform"/>
            <consortium name="The Broad Institute Genome Sequencing Center for Infectious Disease"/>
            <person name="Wu L."/>
            <person name="Ma J."/>
        </authorList>
    </citation>
    <scope>NUCLEOTIDE SEQUENCE [LARGE SCALE GENOMIC DNA]</scope>
    <source>
        <strain evidence="4">JCM 17805</strain>
    </source>
</reference>
<evidence type="ECO:0008006" key="5">
    <source>
        <dbReference type="Google" id="ProtNLM"/>
    </source>
</evidence>